<dbReference type="InterPro" id="IPR001387">
    <property type="entry name" value="Cro/C1-type_HTH"/>
</dbReference>
<feature type="coiled-coil region" evidence="4">
    <location>
        <begin position="70"/>
        <end position="128"/>
    </location>
</feature>
<dbReference type="SMART" id="SM00530">
    <property type="entry name" value="HTH_XRE"/>
    <property type="match status" value="1"/>
</dbReference>
<dbReference type="PATRIC" id="fig|35806.4.peg.3083"/>
<dbReference type="InterPro" id="IPR018653">
    <property type="entry name" value="ScfR_C"/>
</dbReference>
<evidence type="ECO:0000256" key="2">
    <source>
        <dbReference type="ARBA" id="ARBA00023125"/>
    </source>
</evidence>
<evidence type="ECO:0000259" key="5">
    <source>
        <dbReference type="PROSITE" id="PS50943"/>
    </source>
</evidence>
<dbReference type="GO" id="GO:0003700">
    <property type="term" value="F:DNA-binding transcription factor activity"/>
    <property type="evidence" value="ECO:0007669"/>
    <property type="project" value="TreeGrafter"/>
</dbReference>
<dbReference type="PROSITE" id="PS50943">
    <property type="entry name" value="HTH_CROC1"/>
    <property type="match status" value="1"/>
</dbReference>
<dbReference type="InterPro" id="IPR010982">
    <property type="entry name" value="Lambda_DNA-bd_dom_sf"/>
</dbReference>
<evidence type="ECO:0000256" key="3">
    <source>
        <dbReference type="ARBA" id="ARBA00023163"/>
    </source>
</evidence>
<dbReference type="InterPro" id="IPR050807">
    <property type="entry name" value="TransReg_Diox_bact_type"/>
</dbReference>
<name>A0A0D6B4U8_RHOSU</name>
<organism evidence="6 7">
    <name type="scientific">Rhodovulum sulfidophilum</name>
    <name type="common">Rhodobacter sulfidophilus</name>
    <dbReference type="NCBI Taxonomy" id="35806"/>
    <lineage>
        <taxon>Bacteria</taxon>
        <taxon>Pseudomonadati</taxon>
        <taxon>Pseudomonadota</taxon>
        <taxon>Alphaproteobacteria</taxon>
        <taxon>Rhodobacterales</taxon>
        <taxon>Paracoccaceae</taxon>
        <taxon>Rhodovulum</taxon>
    </lineage>
</organism>
<dbReference type="PANTHER" id="PTHR46797">
    <property type="entry name" value="HTH-TYPE TRANSCRIPTIONAL REGULATOR"/>
    <property type="match status" value="1"/>
</dbReference>
<dbReference type="Pfam" id="PF09856">
    <property type="entry name" value="ScfRs"/>
    <property type="match status" value="1"/>
</dbReference>
<feature type="domain" description="HTH cro/C1-type" evidence="5">
    <location>
        <begin position="11"/>
        <end position="65"/>
    </location>
</feature>
<proteinExistence type="predicted"/>
<keyword evidence="3" id="KW-0804">Transcription</keyword>
<dbReference type="Pfam" id="PF01381">
    <property type="entry name" value="HTH_3"/>
    <property type="match status" value="1"/>
</dbReference>
<dbReference type="Gene3D" id="1.10.260.40">
    <property type="entry name" value="lambda repressor-like DNA-binding domains"/>
    <property type="match status" value="1"/>
</dbReference>
<dbReference type="PANTHER" id="PTHR46797:SF23">
    <property type="entry name" value="HTH-TYPE TRANSCRIPTIONAL REGULATOR SUTR"/>
    <property type="match status" value="1"/>
</dbReference>
<gene>
    <name evidence="6" type="ORF">NHU_03003</name>
</gene>
<dbReference type="CDD" id="cd00093">
    <property type="entry name" value="HTH_XRE"/>
    <property type="match status" value="1"/>
</dbReference>
<dbReference type="EMBL" id="AP014800">
    <property type="protein sequence ID" value="BAQ70147.1"/>
    <property type="molecule type" value="Genomic_DNA"/>
</dbReference>
<dbReference type="GO" id="GO:0003677">
    <property type="term" value="F:DNA binding"/>
    <property type="evidence" value="ECO:0007669"/>
    <property type="project" value="UniProtKB-KW"/>
</dbReference>
<keyword evidence="2" id="KW-0238">DNA-binding</keyword>
<protein>
    <submittedName>
        <fullName evidence="6">Transcriptional regulator, XRE family protein</fullName>
    </submittedName>
</protein>
<dbReference type="Proteomes" id="UP000064912">
    <property type="component" value="Chromosome"/>
</dbReference>
<keyword evidence="4" id="KW-0175">Coiled coil</keyword>
<sequence length="436" mass="47607">MPRSALTGTRIRERRTMIGLRQADLARMAGISPSYLNLIEHNRRRIGGKLLVEIARNLDVEASALTEGAAAALIETLREAAADHDAAEADLPRLEEFAGRFPGWAALIADRHRRMRELERTVEMLTDRMTHDPFLSASLHEVISAVTSIRSTAAILADTEDIDPDWQRRFHRNLSDDSRRLAEGAQALVAYLDEGSEDPGVQSSPQEEVEAFLRARDWHLPELERSLPPDPARIVAEAPELTSAPARELALAHLRRYRRDAELMPLQRFAEAARGAGLDPGALAQAFGVDPGAVFRRLAALPEERAGGPVGLVACDGSGTLTFRKPVEGFSLPRFGAACPLWPLYQALSRPMAPVRSVVELGGSAPRRFLTYAICQPALAAGFDGPQVLEAAMLILPEGTVDLPRLAPQPVGTSCRICPRRDCVARREPSILADGF</sequence>
<dbReference type="eggNOG" id="COG3800">
    <property type="taxonomic scope" value="Bacteria"/>
</dbReference>
<evidence type="ECO:0000256" key="1">
    <source>
        <dbReference type="ARBA" id="ARBA00023015"/>
    </source>
</evidence>
<dbReference type="GO" id="GO:0005829">
    <property type="term" value="C:cytosol"/>
    <property type="evidence" value="ECO:0007669"/>
    <property type="project" value="TreeGrafter"/>
</dbReference>
<evidence type="ECO:0000256" key="4">
    <source>
        <dbReference type="SAM" id="Coils"/>
    </source>
</evidence>
<accession>A0A0D6B4U8</accession>
<dbReference type="SUPFAM" id="SSF47413">
    <property type="entry name" value="lambda repressor-like DNA-binding domains"/>
    <property type="match status" value="1"/>
</dbReference>
<dbReference type="AlphaFoldDB" id="A0A0D6B4U8"/>
<reference evidence="6 7" key="1">
    <citation type="submission" date="2015-02" db="EMBL/GenBank/DDBJ databases">
        <title>Genome sequene of Rhodovulum sulfidophilum DSM 2351.</title>
        <authorList>
            <person name="Nagao N."/>
        </authorList>
    </citation>
    <scope>NUCLEOTIDE SEQUENCE [LARGE SCALE GENOMIC DNA]</scope>
    <source>
        <strain evidence="6 7">DSM 2351</strain>
    </source>
</reference>
<dbReference type="KEGG" id="rsu:NHU_03003"/>
<keyword evidence="1" id="KW-0805">Transcription regulation</keyword>
<evidence type="ECO:0000313" key="7">
    <source>
        <dbReference type="Proteomes" id="UP000064912"/>
    </source>
</evidence>
<evidence type="ECO:0000313" key="6">
    <source>
        <dbReference type="EMBL" id="BAQ70147.1"/>
    </source>
</evidence>